<dbReference type="PROSITE" id="PS50933">
    <property type="entry name" value="CHRD"/>
    <property type="match status" value="1"/>
</dbReference>
<dbReference type="Pfam" id="PF07452">
    <property type="entry name" value="CHRD"/>
    <property type="match status" value="1"/>
</dbReference>
<organism evidence="2 3">
    <name type="scientific">Dyadobacter flavalbus</name>
    <dbReference type="NCBI Taxonomy" id="2579942"/>
    <lineage>
        <taxon>Bacteria</taxon>
        <taxon>Pseudomonadati</taxon>
        <taxon>Bacteroidota</taxon>
        <taxon>Cytophagia</taxon>
        <taxon>Cytophagales</taxon>
        <taxon>Spirosomataceae</taxon>
        <taxon>Dyadobacter</taxon>
    </lineage>
</organism>
<evidence type="ECO:0000259" key="1">
    <source>
        <dbReference type="PROSITE" id="PS50933"/>
    </source>
</evidence>
<name>A0A5M8QSM5_9BACT</name>
<dbReference type="Proteomes" id="UP000323994">
    <property type="component" value="Unassembled WGS sequence"/>
</dbReference>
<accession>A0A5M8QSM5</accession>
<feature type="domain" description="CHRD" evidence="1">
    <location>
        <begin position="33"/>
        <end position="152"/>
    </location>
</feature>
<proteinExistence type="predicted"/>
<reference evidence="2 3" key="1">
    <citation type="submission" date="2019-05" db="EMBL/GenBank/DDBJ databases">
        <authorList>
            <person name="Qu J.-H."/>
        </authorList>
    </citation>
    <scope>NUCLEOTIDE SEQUENCE [LARGE SCALE GENOMIC DNA]</scope>
    <source>
        <strain evidence="2 3">NS28</strain>
    </source>
</reference>
<sequence>MKKPMKHFLLLIAGVLMIGFVSSCKEEGPHKEDIVKLTAVINSTPTIPKVTSSAQGTGVFEYNKNTMELKYNINYQNITPTAITINNPGPAWQAGPILFELAVNPTGNQIQGTKKLNTTEQAVLMAGTLYVNIVTKENIYGEIRGQIVPDTFGED</sequence>
<dbReference type="InterPro" id="IPR010895">
    <property type="entry name" value="CHRD"/>
</dbReference>
<dbReference type="EMBL" id="VBSN01000038">
    <property type="protein sequence ID" value="KAA6439267.1"/>
    <property type="molecule type" value="Genomic_DNA"/>
</dbReference>
<dbReference type="AlphaFoldDB" id="A0A5M8QSM5"/>
<evidence type="ECO:0000313" key="2">
    <source>
        <dbReference type="EMBL" id="KAA6439267.1"/>
    </source>
</evidence>
<dbReference type="SMART" id="SM00754">
    <property type="entry name" value="CHRD"/>
    <property type="match status" value="1"/>
</dbReference>
<keyword evidence="3" id="KW-1185">Reference proteome</keyword>
<gene>
    <name evidence="2" type="ORF">FEM33_13420</name>
</gene>
<comment type="caution">
    <text evidence="2">The sequence shown here is derived from an EMBL/GenBank/DDBJ whole genome shotgun (WGS) entry which is preliminary data.</text>
</comment>
<dbReference type="PROSITE" id="PS51257">
    <property type="entry name" value="PROKAR_LIPOPROTEIN"/>
    <property type="match status" value="1"/>
</dbReference>
<protein>
    <submittedName>
        <fullName evidence="2">CHRD domain-containing protein</fullName>
    </submittedName>
</protein>
<evidence type="ECO:0000313" key="3">
    <source>
        <dbReference type="Proteomes" id="UP000323994"/>
    </source>
</evidence>